<protein>
    <submittedName>
        <fullName evidence="1">Uncharacterized protein</fullName>
    </submittedName>
</protein>
<keyword evidence="2" id="KW-1185">Reference proteome</keyword>
<evidence type="ECO:0000313" key="1">
    <source>
        <dbReference type="EMBL" id="CAF0891540.1"/>
    </source>
</evidence>
<accession>A0A813Z0V7</accession>
<dbReference type="EMBL" id="CAJNOC010001792">
    <property type="protein sequence ID" value="CAF0891540.1"/>
    <property type="molecule type" value="Genomic_DNA"/>
</dbReference>
<evidence type="ECO:0000313" key="2">
    <source>
        <dbReference type="Proteomes" id="UP000663879"/>
    </source>
</evidence>
<proteinExistence type="predicted"/>
<gene>
    <name evidence="1" type="ORF">OXX778_LOCUS10937</name>
</gene>
<dbReference type="Proteomes" id="UP000663879">
    <property type="component" value="Unassembled WGS sequence"/>
</dbReference>
<reference evidence="1" key="1">
    <citation type="submission" date="2021-02" db="EMBL/GenBank/DDBJ databases">
        <authorList>
            <person name="Nowell W R."/>
        </authorList>
    </citation>
    <scope>NUCLEOTIDE SEQUENCE</scope>
    <source>
        <strain evidence="1">Ploen Becks lab</strain>
    </source>
</reference>
<name>A0A813Z0V7_9BILA</name>
<sequence length="1366" mass="164272">MYDKMFNLIKEFNGEWTHRGRMIDYLTFIYICYLNSPNDTCSISFINKAIDLDDKNLNLRKIKMYYYFKKKNWLELFKYSHELLKELSKMDDFNYLIELIEDLPNNKIRNFANSDKIYENDLICEIIFHLAYSSFHLKEENKKNIPIKLLGYLVPERLNPIKDDLCRNFLKYDLTYDHLTSNMSKCKSNDIDFYYTVDINGESLLDDLELFDLDIMSIVELEMNNLDASFKQNKLGLNVNEANECLKYMKRLIQIRALSKDYLNIDKHNLLDFELGEIFRLKKTDIKKFVFIEEYYRTKICKLIDETRNLNHLFTRDNSFDLPKHVIALINLYNDSYDPLINYLKNLLNDESKLVLNSTTSLRSIKDEDTLKKSKSIKILKTFFYLIDKLFNKGKHEMIANLKLNIDQLMSRLKSENFFENEYSYYTRQVNMYLGISFFKCKKYDKCKTLFSYLLNDFELYENKNLIKFYMILSEANDLKRNLNDANYTLTINKFIEELGEIKRNEEQKKVDKNESLIKEIAYHIADFYHKIGNYFKTTEYIKDYNIYIQIENKLAFTNFDLIKLLLDSFFQMKQFSDVLKHFEHFEKLNFFNENSNNQNLLFYLKGASFYYQSSNLTDRQKSFDELFKLVENKIYLSSFDEASFYNDTFDLCLQNIYFLIIEKHFKMSDINRNELDILLGKYEKLKNSILEYKNYSKKQLDDYLLISLFKLDFHLDFFYYQKEIDMKMKQEFFGNETNEPKEFIVDRQSHVDKCEAYLKDINIDLSKKDEEMVDKTANIRFIKSILNELKEDHIASLNYLDELLKTRNYYEQPKYFFVFNGVDELVFFKSFTLFRQKEYLKCQELLQNIDLAFNQHKKYINDAILFYRAYCSYKLTKIQTNKKTYEFQLKDLNDNESSHFKNEIHFFSGKCLFKTNNYQEAWSRLNSCDQGIFLKRKKIMKYLIFTLYNLAIEKHHKHVNSDKERHFKKVVKLIDTFQNSIDSNDIKSQLSCLILIKYKAHSLYLLEEKASDDFIGNMDELKLENALENLLEKFRISNDDLKKKAKEILNSPFMSYLYGIAIMKKIMVDKDYHVKMLNCKIDDKMNYFERLACADLMFTKYLEYFDIKINNDEDLEYFNENYDATIDNKDTKVDANLVKNHTYELVQVEKINTSRFYLGLISQHRYYKSCDYKTALFNYIDIDKPISFRLISLIDFKEISDTSILKYIFFYQGLMQFEMNQYEKAIKSLSKNCNGYVVAQLYEVCSKFRSKSYESISYIYRELQDMFRQINNLNDLSNFSLNEFILLVECINQCMFELTAQKTILLNKLNNNTKEIIKKIDQFKPEWDSNEKNHSQIIKLKKKIQEKTFYSFFFSDQTEDHLNLI</sequence>
<organism evidence="1 2">
    <name type="scientific">Brachionus calyciflorus</name>
    <dbReference type="NCBI Taxonomy" id="104777"/>
    <lineage>
        <taxon>Eukaryota</taxon>
        <taxon>Metazoa</taxon>
        <taxon>Spiralia</taxon>
        <taxon>Gnathifera</taxon>
        <taxon>Rotifera</taxon>
        <taxon>Eurotatoria</taxon>
        <taxon>Monogononta</taxon>
        <taxon>Pseudotrocha</taxon>
        <taxon>Ploima</taxon>
        <taxon>Brachionidae</taxon>
        <taxon>Brachionus</taxon>
    </lineage>
</organism>
<comment type="caution">
    <text evidence="1">The sequence shown here is derived from an EMBL/GenBank/DDBJ whole genome shotgun (WGS) entry which is preliminary data.</text>
</comment>